<dbReference type="InterPro" id="IPR036676">
    <property type="entry name" value="PurM-like_C_sf"/>
</dbReference>
<dbReference type="GO" id="GO:0009030">
    <property type="term" value="F:thiamine-phosphate kinase activity"/>
    <property type="evidence" value="ECO:0007669"/>
    <property type="project" value="InterPro"/>
</dbReference>
<dbReference type="InterPro" id="IPR036921">
    <property type="entry name" value="PurM-like_N_sf"/>
</dbReference>
<dbReference type="InterPro" id="IPR006283">
    <property type="entry name" value="ThiL-like"/>
</dbReference>
<dbReference type="AlphaFoldDB" id="A0A382BJ83"/>
<dbReference type="InterPro" id="IPR010918">
    <property type="entry name" value="PurM-like_C_dom"/>
</dbReference>
<name>A0A382BJ83_9ZZZZ</name>
<sequence length="333" mass="36427">MLIKDLGEIRLINRIQRIIKNRDKYNHILSDNLLVGIGDDAAVWKASECIQVATTDTMVEGIHFNKGTIPFRDVGWKAISSNLSDVAAMGGKPLYALINLGLRPETPVNDIDELYAGFLDACIEYNLQIIGGNLVSSPTTFIAIQITGESTHAPMLRSNAKPLDQIGIIGWIGSSKGGFELISHPRVITSTKAKQQLLNAHLHPIPRLNEGNILIDNGVSAAMDISDGLLTDLHKFCEASRVSAKIDGCKLPIEKALINVFPDNYMDYALNGGEDYALMFSTSPKIMEHLKRIVPAPISIIGNVEDGPIGEVIIIDKLRNHILTASSGWDHYK</sequence>
<dbReference type="PANTHER" id="PTHR30270">
    <property type="entry name" value="THIAMINE-MONOPHOSPHATE KINASE"/>
    <property type="match status" value="1"/>
</dbReference>
<dbReference type="SUPFAM" id="SSF55326">
    <property type="entry name" value="PurM N-terminal domain-like"/>
    <property type="match status" value="1"/>
</dbReference>
<proteinExistence type="inferred from homology"/>
<dbReference type="HAMAP" id="MF_02128">
    <property type="entry name" value="TMP_kinase"/>
    <property type="match status" value="1"/>
</dbReference>
<dbReference type="EMBL" id="UINC01030003">
    <property type="protein sequence ID" value="SVB13689.1"/>
    <property type="molecule type" value="Genomic_DNA"/>
</dbReference>
<evidence type="ECO:0008006" key="4">
    <source>
        <dbReference type="Google" id="ProtNLM"/>
    </source>
</evidence>
<gene>
    <name evidence="3" type="ORF">METZ01_LOCUS166543</name>
</gene>
<dbReference type="SUPFAM" id="SSF56042">
    <property type="entry name" value="PurM C-terminal domain-like"/>
    <property type="match status" value="1"/>
</dbReference>
<dbReference type="PANTHER" id="PTHR30270:SF0">
    <property type="entry name" value="THIAMINE-MONOPHOSPHATE KINASE"/>
    <property type="match status" value="1"/>
</dbReference>
<dbReference type="NCBIfam" id="TIGR01379">
    <property type="entry name" value="thiL"/>
    <property type="match status" value="1"/>
</dbReference>
<feature type="domain" description="PurM-like N-terminal" evidence="1">
    <location>
        <begin position="38"/>
        <end position="148"/>
    </location>
</feature>
<dbReference type="Gene3D" id="3.90.650.10">
    <property type="entry name" value="PurM-like C-terminal domain"/>
    <property type="match status" value="1"/>
</dbReference>
<dbReference type="CDD" id="cd02194">
    <property type="entry name" value="ThiL"/>
    <property type="match status" value="1"/>
</dbReference>
<dbReference type="Pfam" id="PF00586">
    <property type="entry name" value="AIRS"/>
    <property type="match status" value="1"/>
</dbReference>
<dbReference type="InterPro" id="IPR016188">
    <property type="entry name" value="PurM-like_N"/>
</dbReference>
<feature type="domain" description="PurM-like C-terminal" evidence="2">
    <location>
        <begin position="208"/>
        <end position="314"/>
    </location>
</feature>
<dbReference type="Pfam" id="PF02769">
    <property type="entry name" value="AIRS_C"/>
    <property type="match status" value="1"/>
</dbReference>
<organism evidence="3">
    <name type="scientific">marine metagenome</name>
    <dbReference type="NCBI Taxonomy" id="408172"/>
    <lineage>
        <taxon>unclassified sequences</taxon>
        <taxon>metagenomes</taxon>
        <taxon>ecological metagenomes</taxon>
    </lineage>
</organism>
<evidence type="ECO:0000313" key="3">
    <source>
        <dbReference type="EMBL" id="SVB13689.1"/>
    </source>
</evidence>
<protein>
    <recommendedName>
        <fullName evidence="4">PurM-like N-terminal domain-containing protein</fullName>
    </recommendedName>
</protein>
<evidence type="ECO:0000259" key="1">
    <source>
        <dbReference type="Pfam" id="PF00586"/>
    </source>
</evidence>
<dbReference type="GO" id="GO:0009228">
    <property type="term" value="P:thiamine biosynthetic process"/>
    <property type="evidence" value="ECO:0007669"/>
    <property type="project" value="InterPro"/>
</dbReference>
<dbReference type="PIRSF" id="PIRSF005303">
    <property type="entry name" value="Thiam_monoph_kin"/>
    <property type="match status" value="1"/>
</dbReference>
<dbReference type="Gene3D" id="3.30.1330.10">
    <property type="entry name" value="PurM-like, N-terminal domain"/>
    <property type="match status" value="1"/>
</dbReference>
<accession>A0A382BJ83</accession>
<evidence type="ECO:0000259" key="2">
    <source>
        <dbReference type="Pfam" id="PF02769"/>
    </source>
</evidence>
<reference evidence="3" key="1">
    <citation type="submission" date="2018-05" db="EMBL/GenBank/DDBJ databases">
        <authorList>
            <person name="Lanie J.A."/>
            <person name="Ng W.-L."/>
            <person name="Kazmierczak K.M."/>
            <person name="Andrzejewski T.M."/>
            <person name="Davidsen T.M."/>
            <person name="Wayne K.J."/>
            <person name="Tettelin H."/>
            <person name="Glass J.I."/>
            <person name="Rusch D."/>
            <person name="Podicherti R."/>
            <person name="Tsui H.-C.T."/>
            <person name="Winkler M.E."/>
        </authorList>
    </citation>
    <scope>NUCLEOTIDE SEQUENCE</scope>
</reference>